<dbReference type="RefSeq" id="WP_119988786.1">
    <property type="nucleotide sequence ID" value="NZ_CP032489.1"/>
</dbReference>
<dbReference type="EMBL" id="CP032489">
    <property type="protein sequence ID" value="AYD48268.1"/>
    <property type="molecule type" value="Genomic_DNA"/>
</dbReference>
<dbReference type="KEGG" id="ark:D6B99_12040"/>
<gene>
    <name evidence="2" type="ORF">D6B99_12040</name>
</gene>
<reference evidence="2 3" key="1">
    <citation type="submission" date="2018-09" db="EMBL/GenBank/DDBJ databases">
        <title>Arachidicoccus sp. nov., a bacterium isolated from soil.</title>
        <authorList>
            <person name="Weon H.-Y."/>
            <person name="Kwon S.-W."/>
            <person name="Lee S.A."/>
        </authorList>
    </citation>
    <scope>NUCLEOTIDE SEQUENCE [LARGE SCALE GENOMIC DNA]</scope>
    <source>
        <strain evidence="2 3">KIS59-12</strain>
    </source>
</reference>
<evidence type="ECO:0000313" key="2">
    <source>
        <dbReference type="EMBL" id="AYD48268.1"/>
    </source>
</evidence>
<sequence length="268" mass="30457">MYRTNRGYKCANKECYKKFSVTVGTIFENSKVALRTWFAAMYLVSTSKKGVSSLQLAEQLGITQKTAWFVLHRIREMLKDNNDSKLEGSIQVDETYVGGKNKNRHADKKVENSQGRAAIDKTPVVGLIQQDGSVRAFVVKTTDAKTLHTIMGQNVSEGSTIITDSYRSYNGLDSRYTHVSVKHEGGKGYVVRIGDVAYHTQNIENFWSIFKRDIIGIYHFVSAKHLQRYCSEFNYRYNNRKDTGVEKFKTALKKVSSARITYNTLTAN</sequence>
<dbReference type="PANTHER" id="PTHR47163">
    <property type="entry name" value="DDE_TNP_IS1595 DOMAIN-CONTAINING PROTEIN"/>
    <property type="match status" value="1"/>
</dbReference>
<dbReference type="InterPro" id="IPR053164">
    <property type="entry name" value="IS1016-like_transposase"/>
</dbReference>
<dbReference type="Pfam" id="PF12762">
    <property type="entry name" value="DDE_Tnp_IS1595"/>
    <property type="match status" value="1"/>
</dbReference>
<dbReference type="InterPro" id="IPR024445">
    <property type="entry name" value="Tnp_ISXO2-like"/>
</dbReference>
<evidence type="ECO:0000313" key="3">
    <source>
        <dbReference type="Proteomes" id="UP000266118"/>
    </source>
</evidence>
<dbReference type="OrthoDB" id="9783459at2"/>
<dbReference type="Proteomes" id="UP000266118">
    <property type="component" value="Chromosome"/>
</dbReference>
<name>A0A386HQP5_9BACT</name>
<evidence type="ECO:0000259" key="1">
    <source>
        <dbReference type="SMART" id="SM01126"/>
    </source>
</evidence>
<feature type="domain" description="ISXO2-like transposase" evidence="1">
    <location>
        <begin position="85"/>
        <end position="238"/>
    </location>
</feature>
<dbReference type="PANTHER" id="PTHR47163:SF2">
    <property type="entry name" value="SI:DKEY-17M8.2"/>
    <property type="match status" value="1"/>
</dbReference>
<dbReference type="AlphaFoldDB" id="A0A386HQP5"/>
<keyword evidence="3" id="KW-1185">Reference proteome</keyword>
<organism evidence="2 3">
    <name type="scientific">Arachidicoccus soli</name>
    <dbReference type="NCBI Taxonomy" id="2341117"/>
    <lineage>
        <taxon>Bacteria</taxon>
        <taxon>Pseudomonadati</taxon>
        <taxon>Bacteroidota</taxon>
        <taxon>Chitinophagia</taxon>
        <taxon>Chitinophagales</taxon>
        <taxon>Chitinophagaceae</taxon>
        <taxon>Arachidicoccus</taxon>
    </lineage>
</organism>
<dbReference type="SMART" id="SM01126">
    <property type="entry name" value="DDE_Tnp_IS1595"/>
    <property type="match status" value="1"/>
</dbReference>
<accession>A0A386HQP5</accession>
<protein>
    <submittedName>
        <fullName evidence="2">IS1595 family transposase</fullName>
    </submittedName>
</protein>
<dbReference type="NCBIfam" id="NF033547">
    <property type="entry name" value="transpos_IS1595"/>
    <property type="match status" value="1"/>
</dbReference>
<proteinExistence type="predicted"/>